<evidence type="ECO:0000313" key="2">
    <source>
        <dbReference type="Proteomes" id="UP000464787"/>
    </source>
</evidence>
<dbReference type="InterPro" id="IPR009211">
    <property type="entry name" value="TagJ"/>
</dbReference>
<dbReference type="InterPro" id="IPR011990">
    <property type="entry name" value="TPR-like_helical_dom_sf"/>
</dbReference>
<dbReference type="Pfam" id="PF07024">
    <property type="entry name" value="ImpE"/>
    <property type="match status" value="1"/>
</dbReference>
<dbReference type="KEGG" id="xyk:GT347_25130"/>
<dbReference type="RefSeq" id="WP_160554792.1">
    <property type="nucleotide sequence ID" value="NZ_CP047650.1"/>
</dbReference>
<dbReference type="AlphaFoldDB" id="A0A857JDE7"/>
<protein>
    <submittedName>
        <fullName evidence="1">Tetratricopeptide repeat protein</fullName>
    </submittedName>
</protein>
<dbReference type="PIRSF" id="PIRSF029288">
    <property type="entry name" value="SciE_ImpE"/>
    <property type="match status" value="1"/>
</dbReference>
<evidence type="ECO:0000313" key="1">
    <source>
        <dbReference type="EMBL" id="QHJ00983.1"/>
    </source>
</evidence>
<dbReference type="EMBL" id="CP047650">
    <property type="protein sequence ID" value="QHJ00983.1"/>
    <property type="molecule type" value="Genomic_DNA"/>
</dbReference>
<dbReference type="Pfam" id="PF14559">
    <property type="entry name" value="TPR_19"/>
    <property type="match status" value="1"/>
</dbReference>
<reference evidence="1 2" key="1">
    <citation type="submission" date="2020-01" db="EMBL/GenBank/DDBJ databases">
        <title>Genome sequencing of strain KACC 21265.</title>
        <authorList>
            <person name="Heo J."/>
            <person name="Kim S.-J."/>
            <person name="Kim J.-S."/>
            <person name="Hong S.-B."/>
            <person name="Kwon S.-W."/>
        </authorList>
    </citation>
    <scope>NUCLEOTIDE SEQUENCE [LARGE SCALE GENOMIC DNA]</scope>
    <source>
        <strain evidence="1 2">KACC 21265</strain>
    </source>
</reference>
<organism evidence="1 2">
    <name type="scientific">Xylophilus rhododendri</name>
    <dbReference type="NCBI Taxonomy" id="2697032"/>
    <lineage>
        <taxon>Bacteria</taxon>
        <taxon>Pseudomonadati</taxon>
        <taxon>Pseudomonadota</taxon>
        <taxon>Betaproteobacteria</taxon>
        <taxon>Burkholderiales</taxon>
        <taxon>Xylophilus</taxon>
    </lineage>
</organism>
<dbReference type="SUPFAM" id="SSF144059">
    <property type="entry name" value="ImpE-like"/>
    <property type="match status" value="1"/>
</dbReference>
<name>A0A857JDE7_9BURK</name>
<dbReference type="Proteomes" id="UP000464787">
    <property type="component" value="Chromosome"/>
</dbReference>
<keyword evidence="2" id="KW-1185">Reference proteome</keyword>
<accession>A0A857JDE7</accession>
<dbReference type="Gene3D" id="1.25.40.10">
    <property type="entry name" value="Tetratricopeptide repeat domain"/>
    <property type="match status" value="1"/>
</dbReference>
<sequence length="268" mass="28865">MTDSLAAAEAAVRSADPKAALALLTAAVKAQPSKPALRIFMVQLLCVLGQWERAHTQLNVVAELQPDAAPMREMVGHALRCEKIRASVFAGKRSPMVFGQPDEWLALLIESLLSQGDAAQSASLAERAFDAAPASSGKLDGAPFEWIADADSRLGPVLEAMVNGRYYWVPFARLSRVALEPAVDLRDRVWIPATLTFANGGESIAMLPVRYPGSEASEDGQVLVSARTEWREIGPERFAGLGQRVLVTDSGEHDLLGVHLIEFNQPAA</sequence>
<proteinExistence type="predicted"/>
<gene>
    <name evidence="1" type="ORF">GT347_25130</name>
</gene>